<organism evidence="2 3">
    <name type="scientific">Paraburkholderia phymatum (strain DSM 17167 / CIP 108236 / LMG 21445 / STM815)</name>
    <name type="common">Burkholderia phymatum</name>
    <dbReference type="NCBI Taxonomy" id="391038"/>
    <lineage>
        <taxon>Bacteria</taxon>
        <taxon>Pseudomonadati</taxon>
        <taxon>Pseudomonadota</taxon>
        <taxon>Betaproteobacteria</taxon>
        <taxon>Burkholderiales</taxon>
        <taxon>Burkholderiaceae</taxon>
        <taxon>Paraburkholderia</taxon>
    </lineage>
</organism>
<accession>B2JWL9</accession>
<dbReference type="OrthoDB" id="1495227at2"/>
<geneLocation type="plasmid" evidence="2 3">
    <name>pBPHY01</name>
</geneLocation>
<dbReference type="KEGG" id="bph:Bphy_6314"/>
<feature type="transmembrane region" description="Helical" evidence="1">
    <location>
        <begin position="42"/>
        <end position="65"/>
    </location>
</feature>
<gene>
    <name evidence="2" type="ordered locus">Bphy_6314</name>
</gene>
<evidence type="ECO:0008006" key="4">
    <source>
        <dbReference type="Google" id="ProtNLM"/>
    </source>
</evidence>
<keyword evidence="2" id="KW-0614">Plasmid</keyword>
<name>B2JWL9_PARP8</name>
<dbReference type="EMBL" id="CP001045">
    <property type="protein sequence ID" value="ACC75346.1"/>
    <property type="molecule type" value="Genomic_DNA"/>
</dbReference>
<keyword evidence="3" id="KW-1185">Reference proteome</keyword>
<dbReference type="AlphaFoldDB" id="B2JWL9"/>
<reference evidence="3" key="1">
    <citation type="journal article" date="2014" name="Stand. Genomic Sci.">
        <title>Complete genome sequence of Burkholderia phymatum STM815(T), a broad host range and efficient nitrogen-fixing symbiont of Mimosa species.</title>
        <authorList>
            <person name="Moulin L."/>
            <person name="Klonowska A."/>
            <person name="Caroline B."/>
            <person name="Booth K."/>
            <person name="Vriezen J.A."/>
            <person name="Melkonian R."/>
            <person name="James E.K."/>
            <person name="Young J.P."/>
            <person name="Bena G."/>
            <person name="Hauser L."/>
            <person name="Land M."/>
            <person name="Kyrpides N."/>
            <person name="Bruce D."/>
            <person name="Chain P."/>
            <person name="Copeland A."/>
            <person name="Pitluck S."/>
            <person name="Woyke T."/>
            <person name="Lizotte-Waniewski M."/>
            <person name="Bristow J."/>
            <person name="Riley M."/>
        </authorList>
    </citation>
    <scope>NUCLEOTIDE SEQUENCE [LARGE SCALE GENOMIC DNA]</scope>
    <source>
        <strain evidence="3">DSM 17167 / CIP 108236 / LMG 21445 / STM815</strain>
        <plasmid evidence="3">Plasmid pBPHY01</plasmid>
    </source>
</reference>
<dbReference type="Proteomes" id="UP000001192">
    <property type="component" value="Plasmid pBPHY01"/>
</dbReference>
<feature type="transmembrane region" description="Helical" evidence="1">
    <location>
        <begin position="72"/>
        <end position="92"/>
    </location>
</feature>
<keyword evidence="1" id="KW-0472">Membrane</keyword>
<proteinExistence type="predicted"/>
<evidence type="ECO:0000313" key="3">
    <source>
        <dbReference type="Proteomes" id="UP000001192"/>
    </source>
</evidence>
<sequence>MKLLIQFTLVLTGIVHLLPLSGAISALQLKRLYGVEADEISVALLLRHRAVLFGLIGAFFIYAAFEPAWQPVAFIAGFVAVGSFVCLGWFARGVNPQIARVVKIDAALIVVLGAGAIALIGNVLA</sequence>
<protein>
    <recommendedName>
        <fullName evidence="4">Phosphopantetheine adenylyltransferase</fullName>
    </recommendedName>
</protein>
<keyword evidence="1" id="KW-0812">Transmembrane</keyword>
<dbReference type="HOGENOM" id="CLU_144174_0_0_4"/>
<keyword evidence="1" id="KW-1133">Transmembrane helix</keyword>
<evidence type="ECO:0000313" key="2">
    <source>
        <dbReference type="EMBL" id="ACC75346.1"/>
    </source>
</evidence>
<dbReference type="RefSeq" id="WP_012405505.1">
    <property type="nucleotide sequence ID" value="NC_010625.1"/>
</dbReference>
<evidence type="ECO:0000256" key="1">
    <source>
        <dbReference type="SAM" id="Phobius"/>
    </source>
</evidence>
<feature type="transmembrane region" description="Helical" evidence="1">
    <location>
        <begin position="104"/>
        <end position="124"/>
    </location>
</feature>